<dbReference type="GO" id="GO:0003700">
    <property type="term" value="F:DNA-binding transcription factor activity"/>
    <property type="evidence" value="ECO:0007669"/>
    <property type="project" value="TreeGrafter"/>
</dbReference>
<name>A0A3A9ZJA4_9ACTN</name>
<keyword evidence="3" id="KW-0804">Transcription</keyword>
<gene>
    <name evidence="6" type="ORF">D7223_10440</name>
</gene>
<evidence type="ECO:0000313" key="6">
    <source>
        <dbReference type="EMBL" id="RKN48413.1"/>
    </source>
</evidence>
<protein>
    <submittedName>
        <fullName evidence="6">Crp/Fnr family transcriptional regulator</fullName>
    </submittedName>
</protein>
<dbReference type="RefSeq" id="WP_120727590.1">
    <property type="nucleotide sequence ID" value="NZ_RBAK01000003.1"/>
</dbReference>
<dbReference type="Pfam" id="PF13545">
    <property type="entry name" value="HTH_Crp_2"/>
    <property type="match status" value="1"/>
</dbReference>
<evidence type="ECO:0000256" key="1">
    <source>
        <dbReference type="ARBA" id="ARBA00023015"/>
    </source>
</evidence>
<evidence type="ECO:0000256" key="2">
    <source>
        <dbReference type="ARBA" id="ARBA00023125"/>
    </source>
</evidence>
<keyword evidence="1" id="KW-0805">Transcription regulation</keyword>
<dbReference type="Proteomes" id="UP000281726">
    <property type="component" value="Unassembled WGS sequence"/>
</dbReference>
<dbReference type="PROSITE" id="PS51063">
    <property type="entry name" value="HTH_CRP_2"/>
    <property type="match status" value="1"/>
</dbReference>
<dbReference type="Gene3D" id="1.10.10.10">
    <property type="entry name" value="Winged helix-like DNA-binding domain superfamily/Winged helix DNA-binding domain"/>
    <property type="match status" value="1"/>
</dbReference>
<keyword evidence="2" id="KW-0238">DNA-binding</keyword>
<proteinExistence type="predicted"/>
<sequence length="233" mass="24949">MNAPAGDQLRAALSAEEIAELNELGIPVTFQPGAVIFKEGERSNHAVLIKRGHVKVVSATHADQELVLAMRGPNEVVGEMAPLDGRPRSATVVAATPVEAAIVSAEDFNTFLDAHPRVLRFLLTQIMQRLREADHGRVDLATLSVTARVAACLLELGEVEAGQDATEESAPVVVRVSQNDISAYVGATREAVAKAMGSLRRDGLIKTGYRQIRVINREALAALAQDHNTGHVK</sequence>
<dbReference type="InterPro" id="IPR050397">
    <property type="entry name" value="Env_Response_Regulators"/>
</dbReference>
<accession>A0A3A9ZJA4</accession>
<dbReference type="PRINTS" id="PR00034">
    <property type="entry name" value="HTHCRP"/>
</dbReference>
<evidence type="ECO:0000313" key="7">
    <source>
        <dbReference type="Proteomes" id="UP000281726"/>
    </source>
</evidence>
<dbReference type="GO" id="GO:0005829">
    <property type="term" value="C:cytosol"/>
    <property type="evidence" value="ECO:0007669"/>
    <property type="project" value="TreeGrafter"/>
</dbReference>
<feature type="domain" description="HTH crp-type" evidence="5">
    <location>
        <begin position="143"/>
        <end position="218"/>
    </location>
</feature>
<dbReference type="AlphaFoldDB" id="A0A3A9ZJA4"/>
<keyword evidence="7" id="KW-1185">Reference proteome</keyword>
<dbReference type="GO" id="GO:0003677">
    <property type="term" value="F:DNA binding"/>
    <property type="evidence" value="ECO:0007669"/>
    <property type="project" value="UniProtKB-KW"/>
</dbReference>
<dbReference type="InterPro" id="IPR036388">
    <property type="entry name" value="WH-like_DNA-bd_sf"/>
</dbReference>
<comment type="caution">
    <text evidence="6">The sequence shown here is derived from an EMBL/GenBank/DDBJ whole genome shotgun (WGS) entry which is preliminary data.</text>
</comment>
<dbReference type="SUPFAM" id="SSF46785">
    <property type="entry name" value="Winged helix' DNA-binding domain"/>
    <property type="match status" value="1"/>
</dbReference>
<organism evidence="6 7">
    <name type="scientific">Micromonospora endolithica</name>
    <dbReference type="NCBI Taxonomy" id="230091"/>
    <lineage>
        <taxon>Bacteria</taxon>
        <taxon>Bacillati</taxon>
        <taxon>Actinomycetota</taxon>
        <taxon>Actinomycetes</taxon>
        <taxon>Micromonosporales</taxon>
        <taxon>Micromonosporaceae</taxon>
        <taxon>Micromonospora</taxon>
    </lineage>
</organism>
<dbReference type="InterPro" id="IPR012318">
    <property type="entry name" value="HTH_CRP"/>
</dbReference>
<evidence type="ECO:0000259" key="5">
    <source>
        <dbReference type="PROSITE" id="PS51063"/>
    </source>
</evidence>
<dbReference type="InterPro" id="IPR000595">
    <property type="entry name" value="cNMP-bd_dom"/>
</dbReference>
<dbReference type="PANTHER" id="PTHR24567:SF74">
    <property type="entry name" value="HTH-TYPE TRANSCRIPTIONAL REGULATOR ARCR"/>
    <property type="match status" value="1"/>
</dbReference>
<dbReference type="SMART" id="SM00419">
    <property type="entry name" value="HTH_CRP"/>
    <property type="match status" value="1"/>
</dbReference>
<dbReference type="InterPro" id="IPR018490">
    <property type="entry name" value="cNMP-bd_dom_sf"/>
</dbReference>
<dbReference type="InterPro" id="IPR036390">
    <property type="entry name" value="WH_DNA-bd_sf"/>
</dbReference>
<evidence type="ECO:0000256" key="3">
    <source>
        <dbReference type="ARBA" id="ARBA00023163"/>
    </source>
</evidence>
<dbReference type="OrthoDB" id="41390at2"/>
<dbReference type="CDD" id="cd00038">
    <property type="entry name" value="CAP_ED"/>
    <property type="match status" value="1"/>
</dbReference>
<dbReference type="Gene3D" id="2.60.120.10">
    <property type="entry name" value="Jelly Rolls"/>
    <property type="match status" value="1"/>
</dbReference>
<reference evidence="6 7" key="1">
    <citation type="journal article" date="2004" name="Syst. Appl. Microbiol.">
        <title>Cryptoendolithic actinomycetes from antarctic sandstone rock samples: Micromonospora endolithica sp. nov. and two isolates related to Micromonospora coerulea Jensen 1932.</title>
        <authorList>
            <person name="Hirsch P."/>
            <person name="Mevs U."/>
            <person name="Kroppenstedt R.M."/>
            <person name="Schumann P."/>
            <person name="Stackebrandt E."/>
        </authorList>
    </citation>
    <scope>NUCLEOTIDE SEQUENCE [LARGE SCALE GENOMIC DNA]</scope>
    <source>
        <strain evidence="6 7">JCM 12677</strain>
    </source>
</reference>
<dbReference type="SMART" id="SM00100">
    <property type="entry name" value="cNMP"/>
    <property type="match status" value="1"/>
</dbReference>
<feature type="domain" description="Cyclic nucleotide-binding" evidence="4">
    <location>
        <begin position="9"/>
        <end position="129"/>
    </location>
</feature>
<dbReference type="Pfam" id="PF00027">
    <property type="entry name" value="cNMP_binding"/>
    <property type="match status" value="1"/>
</dbReference>
<dbReference type="PROSITE" id="PS50042">
    <property type="entry name" value="CNMP_BINDING_3"/>
    <property type="match status" value="1"/>
</dbReference>
<dbReference type="EMBL" id="RBAK01000003">
    <property type="protein sequence ID" value="RKN48413.1"/>
    <property type="molecule type" value="Genomic_DNA"/>
</dbReference>
<evidence type="ECO:0000259" key="4">
    <source>
        <dbReference type="PROSITE" id="PS50042"/>
    </source>
</evidence>
<dbReference type="SUPFAM" id="SSF51206">
    <property type="entry name" value="cAMP-binding domain-like"/>
    <property type="match status" value="1"/>
</dbReference>
<dbReference type="InterPro" id="IPR014710">
    <property type="entry name" value="RmlC-like_jellyroll"/>
</dbReference>
<dbReference type="PANTHER" id="PTHR24567">
    <property type="entry name" value="CRP FAMILY TRANSCRIPTIONAL REGULATORY PROTEIN"/>
    <property type="match status" value="1"/>
</dbReference>